<comment type="similarity">
    <text evidence="1 3">Belongs to the NifD/NifK/NifE/NifN family.</text>
</comment>
<feature type="domain" description="Nitrogenase/oxidoreductase component 1" evidence="4">
    <location>
        <begin position="25"/>
        <end position="446"/>
    </location>
</feature>
<dbReference type="Gene3D" id="3.40.50.1980">
    <property type="entry name" value="Nitrogenase molybdenum iron protein domain"/>
    <property type="match status" value="3"/>
</dbReference>
<dbReference type="EMBL" id="SJPJ01000001">
    <property type="protein sequence ID" value="TWT82936.1"/>
    <property type="molecule type" value="Genomic_DNA"/>
</dbReference>
<evidence type="ECO:0000256" key="2">
    <source>
        <dbReference type="ARBA" id="ARBA00023231"/>
    </source>
</evidence>
<comment type="caution">
    <text evidence="5">The sequence shown here is derived from an EMBL/GenBank/DDBJ whole genome shotgun (WGS) entry which is preliminary data.</text>
</comment>
<sequence length="463" mass="50628">MALLRHTTDDVVERQALTVNPAKTCQPIGAMYAALGIHRCLPHSHGSQGCCSYHRSTLSRHYKEPAMAATSSFTEGSSVFGGQANLLQGLNTIFSVYKPDVVAVHTTCLSETIGDDIPQIADAAVAKGFVPEGKRVIHCNTPSYVGSHTTGFANMTKAMVDYFSTSTTDEKIDGQVNIIPGWVEPADMSEIKRLVKLMGLDGITFPDTSGVLDAPLKSEYNMYPDGGTTIDQLESTGDSAGTIALGPICSGPAAEALKNKCQVPQETLPLPIGLRATDIFIQALRKYNGGEVPAEITAERGRLVDLVSDMSQYFYGKTVALWGDPDQLVSLTQFLVDLDMRPKYIVTGTPGKAFLRRIGEVLGDSVKEVIAKQGPQADMLYLHQLIKREKVDLLIGNTYGKYISRDEDIPLLRHGFPIIDRIGHQYFPTTGYRGAMRLCEKILDAFLDRQDRDSPEESFELTM</sequence>
<keyword evidence="5" id="KW-0560">Oxidoreductase</keyword>
<dbReference type="OrthoDB" id="230519at2"/>
<dbReference type="EC" id="1.18.6.1" evidence="5"/>
<organism evidence="5 6">
    <name type="scientific">Novipirellula herctigrandis</name>
    <dbReference type="NCBI Taxonomy" id="2527986"/>
    <lineage>
        <taxon>Bacteria</taxon>
        <taxon>Pseudomonadati</taxon>
        <taxon>Planctomycetota</taxon>
        <taxon>Planctomycetia</taxon>
        <taxon>Pirellulales</taxon>
        <taxon>Pirellulaceae</taxon>
        <taxon>Novipirellula</taxon>
    </lineage>
</organism>
<dbReference type="SUPFAM" id="SSF53807">
    <property type="entry name" value="Helical backbone' metal receptor"/>
    <property type="match status" value="1"/>
</dbReference>
<evidence type="ECO:0000256" key="3">
    <source>
        <dbReference type="RuleBase" id="RU004021"/>
    </source>
</evidence>
<evidence type="ECO:0000259" key="4">
    <source>
        <dbReference type="Pfam" id="PF00148"/>
    </source>
</evidence>
<evidence type="ECO:0000256" key="1">
    <source>
        <dbReference type="ARBA" id="ARBA00011002"/>
    </source>
</evidence>
<evidence type="ECO:0000313" key="6">
    <source>
        <dbReference type="Proteomes" id="UP000315010"/>
    </source>
</evidence>
<dbReference type="Pfam" id="PF00148">
    <property type="entry name" value="Oxidored_nitro"/>
    <property type="match status" value="1"/>
</dbReference>
<dbReference type="PANTHER" id="PTHR33712">
    <property type="entry name" value="LIGHT-INDEPENDENT PROTOCHLOROPHYLLIDE REDUCTASE SUBUNIT B"/>
    <property type="match status" value="1"/>
</dbReference>
<dbReference type="AlphaFoldDB" id="A0A5C5Z7A6"/>
<dbReference type="GO" id="GO:0016163">
    <property type="term" value="F:nitrogenase activity"/>
    <property type="evidence" value="ECO:0007669"/>
    <property type="project" value="UniProtKB-EC"/>
</dbReference>
<keyword evidence="6" id="KW-1185">Reference proteome</keyword>
<reference evidence="5 6" key="1">
    <citation type="submission" date="2019-02" db="EMBL/GenBank/DDBJ databases">
        <title>Deep-cultivation of Planctomycetes and their phenomic and genomic characterization uncovers novel biology.</title>
        <authorList>
            <person name="Wiegand S."/>
            <person name="Jogler M."/>
            <person name="Boedeker C."/>
            <person name="Pinto D."/>
            <person name="Vollmers J."/>
            <person name="Rivas-Marin E."/>
            <person name="Kohn T."/>
            <person name="Peeters S.H."/>
            <person name="Heuer A."/>
            <person name="Rast P."/>
            <person name="Oberbeckmann S."/>
            <person name="Bunk B."/>
            <person name="Jeske O."/>
            <person name="Meyerdierks A."/>
            <person name="Storesund J.E."/>
            <person name="Kallscheuer N."/>
            <person name="Luecker S."/>
            <person name="Lage O.M."/>
            <person name="Pohl T."/>
            <person name="Merkel B.J."/>
            <person name="Hornburger P."/>
            <person name="Mueller R.-W."/>
            <person name="Bruemmer F."/>
            <person name="Labrenz M."/>
            <person name="Spormann A.M."/>
            <person name="Op Den Camp H."/>
            <person name="Overmann J."/>
            <person name="Amann R."/>
            <person name="Jetten M.S.M."/>
            <person name="Mascher T."/>
            <person name="Medema M.H."/>
            <person name="Devos D.P."/>
            <person name="Kaster A.-K."/>
            <person name="Ovreas L."/>
            <person name="Rohde M."/>
            <person name="Galperin M.Y."/>
            <person name="Jogler C."/>
        </authorList>
    </citation>
    <scope>NUCLEOTIDE SEQUENCE [LARGE SCALE GENOMIC DNA]</scope>
    <source>
        <strain evidence="5 6">CA13</strain>
    </source>
</reference>
<evidence type="ECO:0000313" key="5">
    <source>
        <dbReference type="EMBL" id="TWT82936.1"/>
    </source>
</evidence>
<dbReference type="RefSeq" id="WP_146399758.1">
    <property type="nucleotide sequence ID" value="NZ_SJPJ01000001.1"/>
</dbReference>
<name>A0A5C5Z7A6_9BACT</name>
<gene>
    <name evidence="5" type="primary">nifK_2</name>
    <name evidence="5" type="ORF">CA13_43990</name>
</gene>
<keyword evidence="2 3" id="KW-0535">Nitrogen fixation</keyword>
<accession>A0A5C5Z7A6</accession>
<dbReference type="InterPro" id="IPR000318">
    <property type="entry name" value="Nase_comp1_CS"/>
</dbReference>
<dbReference type="InterPro" id="IPR050152">
    <property type="entry name" value="ChlB/BchB/BchZ"/>
</dbReference>
<dbReference type="InterPro" id="IPR000510">
    <property type="entry name" value="Nase/OxRdtase_comp1"/>
</dbReference>
<proteinExistence type="inferred from homology"/>
<dbReference type="Proteomes" id="UP000315010">
    <property type="component" value="Unassembled WGS sequence"/>
</dbReference>
<dbReference type="Gene3D" id="1.20.89.10">
    <property type="entry name" value="Nitrogenase Molybdenum-iron Protein, subunit B, domain 4"/>
    <property type="match status" value="1"/>
</dbReference>
<protein>
    <submittedName>
        <fullName evidence="5">Nitrogenase molybdenum-iron protein beta chain</fullName>
        <ecNumber evidence="5">1.18.6.1</ecNumber>
    </submittedName>
</protein>
<dbReference type="PANTHER" id="PTHR33712:SF7">
    <property type="entry name" value="LIGHT-INDEPENDENT PROTOCHLOROPHYLLIDE REDUCTASE SUBUNIT B"/>
    <property type="match status" value="1"/>
</dbReference>
<dbReference type="PROSITE" id="PS00699">
    <property type="entry name" value="NITROGENASE_1_1"/>
    <property type="match status" value="1"/>
</dbReference>